<reference evidence="4" key="1">
    <citation type="journal article" date="2019" name="Nat. Commun.">
        <title>The genome of broomcorn millet.</title>
        <authorList>
            <person name="Zou C."/>
            <person name="Miki D."/>
            <person name="Li D."/>
            <person name="Tang Q."/>
            <person name="Xiao L."/>
            <person name="Rajput S."/>
            <person name="Deng P."/>
            <person name="Jia W."/>
            <person name="Huang R."/>
            <person name="Zhang M."/>
            <person name="Sun Y."/>
            <person name="Hu J."/>
            <person name="Fu X."/>
            <person name="Schnable P.S."/>
            <person name="Li F."/>
            <person name="Zhang H."/>
            <person name="Feng B."/>
            <person name="Zhu X."/>
            <person name="Liu R."/>
            <person name="Schnable J.C."/>
            <person name="Zhu J.-K."/>
            <person name="Zhang H."/>
        </authorList>
    </citation>
    <scope>NUCLEOTIDE SEQUENCE [LARGE SCALE GENOMIC DNA]</scope>
</reference>
<dbReference type="Proteomes" id="UP000275267">
    <property type="component" value="Unassembled WGS sequence"/>
</dbReference>
<dbReference type="AlphaFoldDB" id="A0A3L6S4H7"/>
<dbReference type="EMBL" id="PQIB02000005">
    <property type="protein sequence ID" value="RLN15837.1"/>
    <property type="molecule type" value="Genomic_DNA"/>
</dbReference>
<evidence type="ECO:0000256" key="2">
    <source>
        <dbReference type="SAM" id="SignalP"/>
    </source>
</evidence>
<gene>
    <name evidence="3" type="ORF">C2845_PM02G10870</name>
</gene>
<feature type="region of interest" description="Disordered" evidence="1">
    <location>
        <begin position="37"/>
        <end position="56"/>
    </location>
</feature>
<comment type="caution">
    <text evidence="3">The sequence shown here is derived from an EMBL/GenBank/DDBJ whole genome shotgun (WGS) entry which is preliminary data.</text>
</comment>
<accession>A0A3L6S4H7</accession>
<sequence>MASATTARRRLSSTILALAAVLPLALAAASSPHRALLQSSSCQPSGSIRGSRPLQPRERLRVLRGREALRHLRGVESFCEKAKWDEVLQVDKIVAVSEQFIGFISREILDPRGEFYHDSHPVHGPSTSTS</sequence>
<evidence type="ECO:0000256" key="1">
    <source>
        <dbReference type="SAM" id="MobiDB-lite"/>
    </source>
</evidence>
<evidence type="ECO:0000313" key="4">
    <source>
        <dbReference type="Proteomes" id="UP000275267"/>
    </source>
</evidence>
<keyword evidence="2" id="KW-0732">Signal</keyword>
<protein>
    <submittedName>
        <fullName evidence="3">Ripening-related protein 3-like</fullName>
    </submittedName>
</protein>
<organism evidence="3 4">
    <name type="scientific">Panicum miliaceum</name>
    <name type="common">Proso millet</name>
    <name type="synonym">Broomcorn millet</name>
    <dbReference type="NCBI Taxonomy" id="4540"/>
    <lineage>
        <taxon>Eukaryota</taxon>
        <taxon>Viridiplantae</taxon>
        <taxon>Streptophyta</taxon>
        <taxon>Embryophyta</taxon>
        <taxon>Tracheophyta</taxon>
        <taxon>Spermatophyta</taxon>
        <taxon>Magnoliopsida</taxon>
        <taxon>Liliopsida</taxon>
        <taxon>Poales</taxon>
        <taxon>Poaceae</taxon>
        <taxon>PACMAD clade</taxon>
        <taxon>Panicoideae</taxon>
        <taxon>Panicodae</taxon>
        <taxon>Paniceae</taxon>
        <taxon>Panicinae</taxon>
        <taxon>Panicum</taxon>
        <taxon>Panicum sect. Panicum</taxon>
    </lineage>
</organism>
<feature type="chain" id="PRO_5018315279" evidence="2">
    <location>
        <begin position="28"/>
        <end position="130"/>
    </location>
</feature>
<name>A0A3L6S4H7_PANMI</name>
<keyword evidence="4" id="KW-1185">Reference proteome</keyword>
<feature type="signal peptide" evidence="2">
    <location>
        <begin position="1"/>
        <end position="27"/>
    </location>
</feature>
<feature type="compositionally biased region" description="Polar residues" evidence="1">
    <location>
        <begin position="38"/>
        <end position="48"/>
    </location>
</feature>
<evidence type="ECO:0000313" key="3">
    <source>
        <dbReference type="EMBL" id="RLN15837.1"/>
    </source>
</evidence>
<proteinExistence type="predicted"/>